<keyword evidence="3" id="KW-1185">Reference proteome</keyword>
<dbReference type="GO" id="GO:0008757">
    <property type="term" value="F:S-adenosylmethionine-dependent methyltransferase activity"/>
    <property type="evidence" value="ECO:0007669"/>
    <property type="project" value="InterPro"/>
</dbReference>
<dbReference type="SUPFAM" id="SSF53335">
    <property type="entry name" value="S-adenosyl-L-methionine-dependent methyltransferases"/>
    <property type="match status" value="1"/>
</dbReference>
<dbReference type="OrthoDB" id="6483039at2759"/>
<feature type="domain" description="Methyltransferase type 11" evidence="1">
    <location>
        <begin position="40"/>
        <end position="142"/>
    </location>
</feature>
<dbReference type="EMBL" id="OC929286">
    <property type="protein sequence ID" value="CAD7658186.1"/>
    <property type="molecule type" value="Genomic_DNA"/>
</dbReference>
<dbReference type="Pfam" id="PF08241">
    <property type="entry name" value="Methyltransf_11"/>
    <property type="match status" value="1"/>
</dbReference>
<reference evidence="2" key="1">
    <citation type="submission" date="2020-11" db="EMBL/GenBank/DDBJ databases">
        <authorList>
            <person name="Tran Van P."/>
        </authorList>
    </citation>
    <scope>NUCLEOTIDE SEQUENCE</scope>
</reference>
<evidence type="ECO:0000259" key="1">
    <source>
        <dbReference type="Pfam" id="PF08241"/>
    </source>
</evidence>
<dbReference type="EMBL" id="CAJPVJ010014461">
    <property type="protein sequence ID" value="CAG2175372.1"/>
    <property type="molecule type" value="Genomic_DNA"/>
</dbReference>
<dbReference type="AlphaFoldDB" id="A0A7R9ME99"/>
<dbReference type="CDD" id="cd02440">
    <property type="entry name" value="AdoMet_MTases"/>
    <property type="match status" value="1"/>
</dbReference>
<dbReference type="Gene3D" id="3.40.50.150">
    <property type="entry name" value="Vaccinia Virus protein VP39"/>
    <property type="match status" value="1"/>
</dbReference>
<sequence>MDLDPKLYNDTNKVQLDDGIYLANKIITETRGKSFDICMEIGCGPGNMTKLYNDLLNIGTFMAIDIDSKMIKFAEENYPAQNTTYIAQDFGVKWDKLSPEVRALENRVNLIVSNHTMHWIFKQRENAANNIRRLLADQGLVYLQFACLPYYKDVVDNPFLSFLTGIGVFIGSITSITVVKQRSGWINAMTNNGLKLIQDSIEDKTCEVPMNVYNDILCVYQ</sequence>
<evidence type="ECO:0000313" key="2">
    <source>
        <dbReference type="EMBL" id="CAD7658186.1"/>
    </source>
</evidence>
<accession>A0A7R9ME99</accession>
<name>A0A7R9ME99_9ACAR</name>
<protein>
    <recommendedName>
        <fullName evidence="1">Methyltransferase type 11 domain-containing protein</fullName>
    </recommendedName>
</protein>
<dbReference type="PANTHER" id="PTHR43861">
    <property type="entry name" value="TRANS-ACONITATE 2-METHYLTRANSFERASE-RELATED"/>
    <property type="match status" value="1"/>
</dbReference>
<gene>
    <name evidence="2" type="ORF">ONB1V03_LOCUS14809</name>
</gene>
<dbReference type="InterPro" id="IPR013216">
    <property type="entry name" value="Methyltransf_11"/>
</dbReference>
<organism evidence="2">
    <name type="scientific">Oppiella nova</name>
    <dbReference type="NCBI Taxonomy" id="334625"/>
    <lineage>
        <taxon>Eukaryota</taxon>
        <taxon>Metazoa</taxon>
        <taxon>Ecdysozoa</taxon>
        <taxon>Arthropoda</taxon>
        <taxon>Chelicerata</taxon>
        <taxon>Arachnida</taxon>
        <taxon>Acari</taxon>
        <taxon>Acariformes</taxon>
        <taxon>Sarcoptiformes</taxon>
        <taxon>Oribatida</taxon>
        <taxon>Brachypylina</taxon>
        <taxon>Oppioidea</taxon>
        <taxon>Oppiidae</taxon>
        <taxon>Oppiella</taxon>
    </lineage>
</organism>
<dbReference type="Proteomes" id="UP000728032">
    <property type="component" value="Unassembled WGS sequence"/>
</dbReference>
<evidence type="ECO:0000313" key="3">
    <source>
        <dbReference type="Proteomes" id="UP000728032"/>
    </source>
</evidence>
<proteinExistence type="predicted"/>
<dbReference type="InterPro" id="IPR029063">
    <property type="entry name" value="SAM-dependent_MTases_sf"/>
</dbReference>
<dbReference type="PANTHER" id="PTHR43861:SF1">
    <property type="entry name" value="TRANS-ACONITATE 2-METHYLTRANSFERASE"/>
    <property type="match status" value="1"/>
</dbReference>